<keyword evidence="3" id="KW-0969">Cilium</keyword>
<dbReference type="Pfam" id="PF02120">
    <property type="entry name" value="Flg_hook"/>
    <property type="match status" value="1"/>
</dbReference>
<sequence>MIPSDLAARLRTLTEASFFETEPPVPGLQRAREIQARLPELVPGQRFLATLQRTLPDGSFRAVVAGQQMTLALDGSAKAGDTLELEVTQLTPRTVFARVVGGEAATTAGASAQPALSQTGRLISFLLTGQPVPSPASLAGNRPLLDAPPTAGSQLVPVLRQALGQSGLFYESHQVQWVLGKLDTAALLREPQGQAGGANTAGGGAGASAGGAAAAAAGGAAASGPGATAAAAAGPATATAGQAAGTTAETASRTTEAASSRSAADTEANRSASTTARAALDETAAPRPGAIPERLMPVVHQQLDALATQQYVWQGQAWPGQNFEWWIEDPQHEGEHAGDEPENTWNTTLRLTLPRLGGVEARLHLTPAGVALRLVADDRATLQTLDGGAAALASALEAANLKLTGLVIEPRAVAPNREVASDA</sequence>
<name>A0A5C7SAT6_THASP</name>
<dbReference type="InterPro" id="IPR038610">
    <property type="entry name" value="FliK-like_C_sf"/>
</dbReference>
<dbReference type="RefSeq" id="WP_276661022.1">
    <property type="nucleotide sequence ID" value="NZ_SSFD01000298.1"/>
</dbReference>
<reference evidence="3 4" key="1">
    <citation type="submission" date="2018-09" db="EMBL/GenBank/DDBJ databases">
        <title>Metagenome Assembled Genomes from an Advanced Water Purification Facility.</title>
        <authorList>
            <person name="Stamps B.W."/>
            <person name="Spear J.R."/>
        </authorList>
    </citation>
    <scope>NUCLEOTIDE SEQUENCE [LARGE SCALE GENOMIC DNA]</scope>
    <source>
        <strain evidence="3">Bin_27_1</strain>
    </source>
</reference>
<dbReference type="InterPro" id="IPR021136">
    <property type="entry name" value="Flagellar_hook_control-like_C"/>
</dbReference>
<keyword evidence="3" id="KW-0282">Flagellum</keyword>
<dbReference type="AlphaFoldDB" id="A0A5C7SAT6"/>
<evidence type="ECO:0000313" key="3">
    <source>
        <dbReference type="EMBL" id="TXH80817.1"/>
    </source>
</evidence>
<proteinExistence type="predicted"/>
<feature type="region of interest" description="Disordered" evidence="1">
    <location>
        <begin position="242"/>
        <end position="289"/>
    </location>
</feature>
<evidence type="ECO:0000256" key="1">
    <source>
        <dbReference type="SAM" id="MobiDB-lite"/>
    </source>
</evidence>
<organism evidence="3 4">
    <name type="scientific">Thauera aminoaromatica</name>
    <dbReference type="NCBI Taxonomy" id="164330"/>
    <lineage>
        <taxon>Bacteria</taxon>
        <taxon>Pseudomonadati</taxon>
        <taxon>Pseudomonadota</taxon>
        <taxon>Betaproteobacteria</taxon>
        <taxon>Rhodocyclales</taxon>
        <taxon>Zoogloeaceae</taxon>
        <taxon>Thauera</taxon>
    </lineage>
</organism>
<keyword evidence="3" id="KW-0966">Cell projection</keyword>
<dbReference type="EMBL" id="SSFD01000298">
    <property type="protein sequence ID" value="TXH80817.1"/>
    <property type="molecule type" value="Genomic_DNA"/>
</dbReference>
<evidence type="ECO:0000259" key="2">
    <source>
        <dbReference type="Pfam" id="PF02120"/>
    </source>
</evidence>
<dbReference type="Gene3D" id="3.30.750.140">
    <property type="match status" value="1"/>
</dbReference>
<feature type="compositionally biased region" description="Low complexity" evidence="1">
    <location>
        <begin position="242"/>
        <end position="278"/>
    </location>
</feature>
<comment type="caution">
    <text evidence="3">The sequence shown here is derived from an EMBL/GenBank/DDBJ whole genome shotgun (WGS) entry which is preliminary data.</text>
</comment>
<protein>
    <submittedName>
        <fullName evidence="3">Flagellar hook-length control protein FliK</fullName>
    </submittedName>
</protein>
<evidence type="ECO:0000313" key="4">
    <source>
        <dbReference type="Proteomes" id="UP000321192"/>
    </source>
</evidence>
<dbReference type="Proteomes" id="UP000321192">
    <property type="component" value="Unassembled WGS sequence"/>
</dbReference>
<feature type="domain" description="Flagellar hook-length control protein-like C-terminal" evidence="2">
    <location>
        <begin position="339"/>
        <end position="408"/>
    </location>
</feature>
<gene>
    <name evidence="3" type="ORF">E6Q80_18080</name>
</gene>
<accession>A0A5C7SAT6</accession>